<dbReference type="InterPro" id="IPR049883">
    <property type="entry name" value="NOTCH1_EGF-like"/>
</dbReference>
<evidence type="ECO:0000256" key="16">
    <source>
        <dbReference type="PIRSR" id="PIRSR001199-1"/>
    </source>
</evidence>
<dbReference type="SUPFAM" id="SSF49854">
    <property type="entry name" value="Spermadhesin, CUB domain"/>
    <property type="match status" value="5"/>
</dbReference>
<dbReference type="SMART" id="SM00181">
    <property type="entry name" value="EGF"/>
    <property type="match status" value="2"/>
</dbReference>
<keyword evidence="9 19" id="KW-0378">Hydrolase</keyword>
<feature type="domain" description="EGF-like" evidence="23">
    <location>
        <begin position="532"/>
        <end position="573"/>
    </location>
</feature>
<feature type="domain" description="CUB" evidence="22">
    <location>
        <begin position="845"/>
        <end position="961"/>
    </location>
</feature>
<dbReference type="FunFam" id="2.60.120.290:FF:000007">
    <property type="entry name" value="Metalloendopeptidase"/>
    <property type="match status" value="1"/>
</dbReference>
<dbReference type="InterPro" id="IPR024079">
    <property type="entry name" value="MetalloPept_cat_dom_sf"/>
</dbReference>
<evidence type="ECO:0000256" key="11">
    <source>
        <dbReference type="ARBA" id="ARBA00022837"/>
    </source>
</evidence>
<comment type="caution">
    <text evidence="18">Lacks conserved residue(s) required for the propagation of feature annotation.</text>
</comment>
<evidence type="ECO:0000256" key="14">
    <source>
        <dbReference type="ARBA" id="ARBA00023157"/>
    </source>
</evidence>
<evidence type="ECO:0000259" key="24">
    <source>
        <dbReference type="PROSITE" id="PS51864"/>
    </source>
</evidence>
<dbReference type="InterPro" id="IPR000152">
    <property type="entry name" value="EGF-type_Asp/Asn_hydroxyl_site"/>
</dbReference>
<evidence type="ECO:0000256" key="9">
    <source>
        <dbReference type="ARBA" id="ARBA00022801"/>
    </source>
</evidence>
<dbReference type="PRINTS" id="PR00480">
    <property type="entry name" value="ASTACIN"/>
</dbReference>
<dbReference type="SMART" id="SM00235">
    <property type="entry name" value="ZnMc"/>
    <property type="match status" value="1"/>
</dbReference>
<dbReference type="SMART" id="SM00179">
    <property type="entry name" value="EGF_CA"/>
    <property type="match status" value="2"/>
</dbReference>
<dbReference type="GO" id="GO:0005509">
    <property type="term" value="F:calcium ion binding"/>
    <property type="evidence" value="ECO:0007669"/>
    <property type="project" value="InterPro"/>
</dbReference>
<dbReference type="Pfam" id="PF00431">
    <property type="entry name" value="CUB"/>
    <property type="match status" value="5"/>
</dbReference>
<protein>
    <recommendedName>
        <fullName evidence="20">Metalloendopeptidase</fullName>
        <ecNumber evidence="20">3.4.24.-</ecNumber>
    </recommendedName>
</protein>
<dbReference type="AlphaFoldDB" id="A0AAN9H1G4"/>
<evidence type="ECO:0000256" key="20">
    <source>
        <dbReference type="RuleBase" id="RU361183"/>
    </source>
</evidence>
<dbReference type="Pfam" id="PF14670">
    <property type="entry name" value="FXa_inhibition"/>
    <property type="match status" value="1"/>
</dbReference>
<dbReference type="PROSITE" id="PS01180">
    <property type="entry name" value="CUB"/>
    <property type="match status" value="5"/>
</dbReference>
<feature type="binding site" evidence="17 19">
    <location>
        <position position="198"/>
    </location>
    <ligand>
        <name>Zn(2+)</name>
        <dbReference type="ChEBI" id="CHEBI:29105"/>
        <note>catalytic</note>
    </ligand>
</feature>
<keyword evidence="8" id="KW-0677">Repeat</keyword>
<dbReference type="CDD" id="cd00041">
    <property type="entry name" value="CUB"/>
    <property type="match status" value="5"/>
</dbReference>
<dbReference type="PROSITE" id="PS00010">
    <property type="entry name" value="ASX_HYDROXYL"/>
    <property type="match status" value="2"/>
</dbReference>
<dbReference type="PROSITE" id="PS51864">
    <property type="entry name" value="ASTACIN"/>
    <property type="match status" value="1"/>
</dbReference>
<reference evidence="25 26" key="1">
    <citation type="submission" date="2024-02" db="EMBL/GenBank/DDBJ databases">
        <title>Chromosome-level genome assembly of the Eurasian Minnow (Phoxinus phoxinus).</title>
        <authorList>
            <person name="Oriowo T.O."/>
            <person name="Martin S."/>
            <person name="Stange M."/>
            <person name="Chrysostomakis Y."/>
            <person name="Brown T."/>
            <person name="Winkler S."/>
            <person name="Kukowka S."/>
            <person name="Myers E.W."/>
            <person name="Bohne A."/>
        </authorList>
    </citation>
    <scope>NUCLEOTIDE SEQUENCE [LARGE SCALE GENOMIC DNA]</scope>
    <source>
        <strain evidence="25">ZFMK-TIS-60720</strain>
        <tissue evidence="25">Whole Organism</tissue>
    </source>
</reference>
<dbReference type="InterPro" id="IPR000859">
    <property type="entry name" value="CUB_dom"/>
</dbReference>
<comment type="cofactor">
    <cofactor evidence="19 20">
        <name>Zn(2+)</name>
        <dbReference type="ChEBI" id="CHEBI:29105"/>
    </cofactor>
    <text evidence="19 20">Binds 1 zinc ion per subunit.</text>
</comment>
<keyword evidence="3" id="KW-0964">Secreted</keyword>
<dbReference type="FunFam" id="2.60.120.290:FF:000014">
    <property type="entry name" value="Metalloendopeptidase"/>
    <property type="match status" value="1"/>
</dbReference>
<keyword evidence="13" id="KW-0865">Zymogen</keyword>
<dbReference type="Pfam" id="PF01400">
    <property type="entry name" value="Astacin"/>
    <property type="match status" value="1"/>
</dbReference>
<accession>A0AAN9H1G4</accession>
<comment type="caution">
    <text evidence="25">The sequence shown here is derived from an EMBL/GenBank/DDBJ whole genome shotgun (WGS) entry which is preliminary data.</text>
</comment>
<evidence type="ECO:0000256" key="18">
    <source>
        <dbReference type="PROSITE-ProRule" id="PRU00076"/>
    </source>
</evidence>
<keyword evidence="2" id="KW-0217">Developmental protein</keyword>
<evidence type="ECO:0000256" key="1">
    <source>
        <dbReference type="ARBA" id="ARBA00004613"/>
    </source>
</evidence>
<dbReference type="InterPro" id="IPR000742">
    <property type="entry name" value="EGF"/>
</dbReference>
<dbReference type="PROSITE" id="PS50026">
    <property type="entry name" value="EGF_3"/>
    <property type="match status" value="2"/>
</dbReference>
<evidence type="ECO:0000256" key="5">
    <source>
        <dbReference type="ARBA" id="ARBA00022670"/>
    </source>
</evidence>
<dbReference type="SUPFAM" id="SSF55486">
    <property type="entry name" value="Metalloproteases ('zincins'), catalytic domain"/>
    <property type="match status" value="1"/>
</dbReference>
<feature type="domain" description="CUB" evidence="22">
    <location>
        <begin position="307"/>
        <end position="419"/>
    </location>
</feature>
<keyword evidence="10 17" id="KW-0862">Zinc</keyword>
<keyword evidence="26" id="KW-1185">Reference proteome</keyword>
<gene>
    <name evidence="25" type="ORF">R3I93_014082</name>
</gene>
<dbReference type="GO" id="GO:0008270">
    <property type="term" value="F:zinc ion binding"/>
    <property type="evidence" value="ECO:0007669"/>
    <property type="project" value="UniProtKB-UniRule"/>
</dbReference>
<organism evidence="25 26">
    <name type="scientific">Phoxinus phoxinus</name>
    <name type="common">Eurasian minnow</name>
    <dbReference type="NCBI Taxonomy" id="58324"/>
    <lineage>
        <taxon>Eukaryota</taxon>
        <taxon>Metazoa</taxon>
        <taxon>Chordata</taxon>
        <taxon>Craniata</taxon>
        <taxon>Vertebrata</taxon>
        <taxon>Euteleostomi</taxon>
        <taxon>Actinopterygii</taxon>
        <taxon>Neopterygii</taxon>
        <taxon>Teleostei</taxon>
        <taxon>Ostariophysi</taxon>
        <taxon>Cypriniformes</taxon>
        <taxon>Leuciscidae</taxon>
        <taxon>Phoxininae</taxon>
        <taxon>Phoxinus</taxon>
    </lineage>
</organism>
<feature type="disulfide bond" evidence="19">
    <location>
        <begin position="168"/>
        <end position="190"/>
    </location>
</feature>
<dbReference type="InterPro" id="IPR018097">
    <property type="entry name" value="EGF_Ca-bd_CS"/>
</dbReference>
<dbReference type="PROSITE" id="PS01186">
    <property type="entry name" value="EGF_2"/>
    <property type="match status" value="2"/>
</dbReference>
<dbReference type="SUPFAM" id="SSF57196">
    <property type="entry name" value="EGF/Laminin"/>
    <property type="match status" value="2"/>
</dbReference>
<dbReference type="CDD" id="cd00054">
    <property type="entry name" value="EGF_CA"/>
    <property type="match status" value="1"/>
</dbReference>
<dbReference type="Gene3D" id="3.40.390.10">
    <property type="entry name" value="Collagenase (Catalytic Domain)"/>
    <property type="match status" value="1"/>
</dbReference>
<dbReference type="Gene3D" id="2.10.25.10">
    <property type="entry name" value="Laminin"/>
    <property type="match status" value="2"/>
</dbReference>
<evidence type="ECO:0000256" key="4">
    <source>
        <dbReference type="ARBA" id="ARBA00022536"/>
    </source>
</evidence>
<dbReference type="GO" id="GO:0005576">
    <property type="term" value="C:extracellular region"/>
    <property type="evidence" value="ECO:0007669"/>
    <property type="project" value="UniProtKB-SubCell"/>
</dbReference>
<feature type="domain" description="CUB" evidence="22">
    <location>
        <begin position="576"/>
        <end position="688"/>
    </location>
</feature>
<dbReference type="Pfam" id="PF07645">
    <property type="entry name" value="EGF_CA"/>
    <property type="match status" value="1"/>
</dbReference>
<dbReference type="InterPro" id="IPR034036">
    <property type="entry name" value="ZnMP_TLD/BMP1"/>
</dbReference>
<evidence type="ECO:0000256" key="8">
    <source>
        <dbReference type="ARBA" id="ARBA00022737"/>
    </source>
</evidence>
<keyword evidence="5 19" id="KW-0645">Protease</keyword>
<evidence type="ECO:0000256" key="12">
    <source>
        <dbReference type="ARBA" id="ARBA00023049"/>
    </source>
</evidence>
<dbReference type="InterPro" id="IPR001881">
    <property type="entry name" value="EGF-like_Ca-bd_dom"/>
</dbReference>
<keyword evidence="12 19" id="KW-0482">Metalloprotease</keyword>
<feature type="region of interest" description="Disordered" evidence="21">
    <location>
        <begin position="85"/>
        <end position="111"/>
    </location>
</feature>
<comment type="subcellular location">
    <subcellularLocation>
        <location evidence="1">Secreted</location>
    </subcellularLocation>
</comment>
<evidence type="ECO:0000313" key="26">
    <source>
        <dbReference type="Proteomes" id="UP001364617"/>
    </source>
</evidence>
<evidence type="ECO:0000256" key="19">
    <source>
        <dbReference type="PROSITE-ProRule" id="PRU01211"/>
    </source>
</evidence>
<dbReference type="Gene3D" id="2.60.120.290">
    <property type="entry name" value="Spermadhesin, CUB domain"/>
    <property type="match status" value="5"/>
</dbReference>
<evidence type="ECO:0000259" key="22">
    <source>
        <dbReference type="PROSITE" id="PS01180"/>
    </source>
</evidence>
<dbReference type="PANTHER" id="PTHR24251">
    <property type="entry name" value="OVOCHYMASE-RELATED"/>
    <property type="match status" value="1"/>
</dbReference>
<keyword evidence="15" id="KW-0325">Glycoprotein</keyword>
<dbReference type="InterPro" id="IPR015446">
    <property type="entry name" value="BMP_1/tolloid-like"/>
</dbReference>
<sequence>MELAARCVFLLSSFAALAALDLDAIEPGFYVETSSPSDVIDYKDPCKAVAYLGDIALDEEDMRMFKVDRIVDLAQRTVTILNHNGTGSLSNDTSTNNTASNRRKRAATSRPERVWPEGVIPYVISGNFSGSQRAIFRQAMRHWEKHTCVTFIERTTEESYIVFTYRPCGCCSYVGRRGGGPQAISIGKNCDKFGIVVHELGHVIGFWHEHTRPDRDEHVSIIRDNIQPGQEYNFLKMEPGEVDSLGEVYDFDSIMHYARNTFSRGIFLDTILPRYDVNGVRPPIGQRTRLSKGDIAQARKLYKCPRCGDSLQESSGNFSSPGFPNGYSAYMHCIWRISVTPGEKIILNFTSMDLYRSHLCWYDHVEIRDGYWRKAPLKGRFCGDKLPEPIVSTDSRLWIEFRSSSNWVGKGFSVVYEAICGGEVKKDNGQIQSPNYPDDYRPNKVCVWKVAVAQGYHVGLTFQSFEIERHDNCAYDYLEVRDGNSESSPLLGRFCGYDKPDDIKSSSNQLWMKFVSDGSVNKAGFAANFFKEMDECSRPDNGRCEQRCVNTLGSYKCACDPGYELAADKRSCEAACGGFITKLNGSITSPGWPKEYPPNKNCIWQLVAPTQYRITLLFDVFETEGNDVCKYDFVEVRSGLSADSRLHGKFCGAEKPEAITSQYNNMRIEFKSDNTVSKKGFKAQFFSDKDECSKENGGCQHECVNTFGSYSCQCRSGFVLHENKHDCKEAGCDHVVNSVSGTITSPNWPDKYPSKKACTWALSTTPGHRIKIAFNEIDMEPHLECTYDHIEIYDGRDGKAASLGRYCGTKKPQPIISTGNKMFIRFFSDNSVQKKGFEASHTAECGGRLKAEVKTKDLYSHAQFGDNNYPGASDCQWVISAEKGYGVELIFQTFEIEEEADCGYDYMELFDGADTKSPRLGRYCGSGPPEEIYSAGDSIVIKFRSDDTINKKGFHVRYTSTKFQDTLHSRKK</sequence>
<dbReference type="EC" id="3.4.24.-" evidence="20"/>
<feature type="domain" description="CUB" evidence="22">
    <location>
        <begin position="420"/>
        <end position="532"/>
    </location>
</feature>
<feature type="chain" id="PRO_5042669866" description="Metalloendopeptidase" evidence="20">
    <location>
        <begin position="20"/>
        <end position="972"/>
    </location>
</feature>
<evidence type="ECO:0000256" key="13">
    <source>
        <dbReference type="ARBA" id="ARBA00023145"/>
    </source>
</evidence>
<evidence type="ECO:0000256" key="10">
    <source>
        <dbReference type="ARBA" id="ARBA00022833"/>
    </source>
</evidence>
<keyword evidence="4 18" id="KW-0245">EGF-like domain</keyword>
<dbReference type="Proteomes" id="UP001364617">
    <property type="component" value="Unassembled WGS sequence"/>
</dbReference>
<feature type="binding site" evidence="17 19">
    <location>
        <position position="202"/>
    </location>
    <ligand>
        <name>Zn(2+)</name>
        <dbReference type="ChEBI" id="CHEBI:29105"/>
        <note>catalytic</note>
    </ligand>
</feature>
<evidence type="ECO:0000256" key="7">
    <source>
        <dbReference type="ARBA" id="ARBA00022729"/>
    </source>
</evidence>
<feature type="signal peptide" evidence="20">
    <location>
        <begin position="1"/>
        <end position="19"/>
    </location>
</feature>
<evidence type="ECO:0000259" key="23">
    <source>
        <dbReference type="PROSITE" id="PS50026"/>
    </source>
</evidence>
<evidence type="ECO:0000256" key="6">
    <source>
        <dbReference type="ARBA" id="ARBA00022723"/>
    </source>
</evidence>
<dbReference type="FunFam" id="2.60.120.290:FF:000004">
    <property type="entry name" value="Metalloendopeptidase"/>
    <property type="match status" value="1"/>
</dbReference>
<dbReference type="InterPro" id="IPR006026">
    <property type="entry name" value="Peptidase_Metallo"/>
</dbReference>
<dbReference type="FunFam" id="2.60.120.290:FF:000013">
    <property type="entry name" value="Membrane frizzled-related protein"/>
    <property type="match status" value="1"/>
</dbReference>
<feature type="domain" description="EGF-like" evidence="23">
    <location>
        <begin position="688"/>
        <end position="728"/>
    </location>
</feature>
<feature type="domain" description="Peptidase M12A" evidence="24">
    <location>
        <begin position="106"/>
        <end position="305"/>
    </location>
</feature>
<feature type="disulfide bond" evidence="19">
    <location>
        <begin position="170"/>
        <end position="171"/>
    </location>
</feature>
<keyword evidence="7 20" id="KW-0732">Signal</keyword>
<dbReference type="FunFam" id="3.40.390.10:FF:000030">
    <property type="entry name" value="Metalloendopeptidase"/>
    <property type="match status" value="1"/>
</dbReference>
<dbReference type="InterPro" id="IPR035914">
    <property type="entry name" value="Sperma_CUB_dom_sf"/>
</dbReference>
<dbReference type="PROSITE" id="PS01187">
    <property type="entry name" value="EGF_CA"/>
    <property type="match status" value="2"/>
</dbReference>
<evidence type="ECO:0000313" key="25">
    <source>
        <dbReference type="EMBL" id="KAK7146524.1"/>
    </source>
</evidence>
<dbReference type="GO" id="GO:0006508">
    <property type="term" value="P:proteolysis"/>
    <property type="evidence" value="ECO:0007669"/>
    <property type="project" value="UniProtKB-KW"/>
</dbReference>
<dbReference type="InterPro" id="IPR001506">
    <property type="entry name" value="Peptidase_M12A"/>
</dbReference>
<evidence type="ECO:0000256" key="15">
    <source>
        <dbReference type="ARBA" id="ARBA00023180"/>
    </source>
</evidence>
<dbReference type="FunFam" id="2.10.25.10:FF:000022">
    <property type="entry name" value="Metalloendopeptidase"/>
    <property type="match status" value="2"/>
</dbReference>
<keyword evidence="6 17" id="KW-0479">Metal-binding</keyword>
<feature type="active site" evidence="16 19">
    <location>
        <position position="199"/>
    </location>
</feature>
<dbReference type="CDD" id="cd04281">
    <property type="entry name" value="ZnMc_BMP1_TLD"/>
    <property type="match status" value="1"/>
</dbReference>
<keyword evidence="14 19" id="KW-1015">Disulfide bond</keyword>
<name>A0AAN9H1G4_9TELE</name>
<feature type="compositionally biased region" description="Low complexity" evidence="21">
    <location>
        <begin position="90"/>
        <end position="100"/>
    </location>
</feature>
<evidence type="ECO:0000256" key="2">
    <source>
        <dbReference type="ARBA" id="ARBA00022473"/>
    </source>
</evidence>
<feature type="binding site" evidence="17 19">
    <location>
        <position position="208"/>
    </location>
    <ligand>
        <name>Zn(2+)</name>
        <dbReference type="ChEBI" id="CHEBI:29105"/>
        <note>catalytic</note>
    </ligand>
</feature>
<dbReference type="PANTHER" id="PTHR24251:SF53">
    <property type="entry name" value="BONE MORPHOGENETIC PROTEIN 1"/>
    <property type="match status" value="1"/>
</dbReference>
<proteinExistence type="predicted"/>
<dbReference type="FunFam" id="2.60.120.290:FF:000009">
    <property type="entry name" value="Metalloendopeptidase"/>
    <property type="match status" value="1"/>
</dbReference>
<evidence type="ECO:0000256" key="17">
    <source>
        <dbReference type="PIRSR" id="PIRSR001199-2"/>
    </source>
</evidence>
<dbReference type="SMART" id="SM00042">
    <property type="entry name" value="CUB"/>
    <property type="match status" value="5"/>
</dbReference>
<evidence type="ECO:0000256" key="21">
    <source>
        <dbReference type="SAM" id="MobiDB-lite"/>
    </source>
</evidence>
<evidence type="ECO:0000256" key="3">
    <source>
        <dbReference type="ARBA" id="ARBA00022525"/>
    </source>
</evidence>
<dbReference type="EMBL" id="JAYKXH010000014">
    <property type="protein sequence ID" value="KAK7146524.1"/>
    <property type="molecule type" value="Genomic_DNA"/>
</dbReference>
<dbReference type="GO" id="GO:0004222">
    <property type="term" value="F:metalloendopeptidase activity"/>
    <property type="evidence" value="ECO:0007669"/>
    <property type="project" value="UniProtKB-UniRule"/>
</dbReference>
<keyword evidence="11" id="KW-0106">Calcium</keyword>
<dbReference type="PIRSF" id="PIRSF001199">
    <property type="entry name" value="BMP_1/tolloid-like"/>
    <property type="match status" value="1"/>
</dbReference>
<feature type="domain" description="CUB" evidence="22">
    <location>
        <begin position="732"/>
        <end position="844"/>
    </location>
</feature>